<dbReference type="OrthoDB" id="77564at2759"/>
<feature type="compositionally biased region" description="Polar residues" evidence="6">
    <location>
        <begin position="351"/>
        <end position="364"/>
    </location>
</feature>
<evidence type="ECO:0000256" key="4">
    <source>
        <dbReference type="ARBA" id="ARBA00014848"/>
    </source>
</evidence>
<feature type="compositionally biased region" description="Acidic residues" evidence="6">
    <location>
        <begin position="1889"/>
        <end position="1924"/>
    </location>
</feature>
<feature type="region of interest" description="Disordered" evidence="6">
    <location>
        <begin position="1759"/>
        <end position="1988"/>
    </location>
</feature>
<dbReference type="GO" id="GO:0031491">
    <property type="term" value="F:nucleosome binding"/>
    <property type="evidence" value="ECO:0007669"/>
    <property type="project" value="TreeGrafter"/>
</dbReference>
<dbReference type="PANTHER" id="PTHR15502:SF7">
    <property type="entry name" value="CALCINEURIN-BINDING PROTEIN CABIN-1"/>
    <property type="match status" value="1"/>
</dbReference>
<comment type="similarity">
    <text evidence="3">Belongs to the HIR3 family.</text>
</comment>
<dbReference type="EMBL" id="MU004231">
    <property type="protein sequence ID" value="KAF2672690.1"/>
    <property type="molecule type" value="Genomic_DNA"/>
</dbReference>
<keyword evidence="8" id="KW-1185">Reference proteome</keyword>
<dbReference type="PANTHER" id="PTHR15502">
    <property type="entry name" value="CALCINEURIN-BINDING PROTEIN CABIN 1-RELATED"/>
    <property type="match status" value="1"/>
</dbReference>
<keyword evidence="5" id="KW-0539">Nucleus</keyword>
<dbReference type="GO" id="GO:0006325">
    <property type="term" value="P:chromatin organization"/>
    <property type="evidence" value="ECO:0007669"/>
    <property type="project" value="InterPro"/>
</dbReference>
<feature type="region of interest" description="Disordered" evidence="6">
    <location>
        <begin position="351"/>
        <end position="449"/>
    </location>
</feature>
<organism evidence="7 8">
    <name type="scientific">Microthyrium microscopicum</name>
    <dbReference type="NCBI Taxonomy" id="703497"/>
    <lineage>
        <taxon>Eukaryota</taxon>
        <taxon>Fungi</taxon>
        <taxon>Dikarya</taxon>
        <taxon>Ascomycota</taxon>
        <taxon>Pezizomycotina</taxon>
        <taxon>Dothideomycetes</taxon>
        <taxon>Dothideomycetes incertae sedis</taxon>
        <taxon>Microthyriales</taxon>
        <taxon>Microthyriaceae</taxon>
        <taxon>Microthyrium</taxon>
    </lineage>
</organism>
<protein>
    <recommendedName>
        <fullName evidence="4">Histone transcription regulator 3 homolog</fullName>
    </recommendedName>
</protein>
<comment type="subcellular location">
    <subcellularLocation>
        <location evidence="2">Nucleus</location>
    </subcellularLocation>
</comment>
<evidence type="ECO:0000256" key="3">
    <source>
        <dbReference type="ARBA" id="ARBA00007335"/>
    </source>
</evidence>
<feature type="compositionally biased region" description="Polar residues" evidence="6">
    <location>
        <begin position="395"/>
        <end position="408"/>
    </location>
</feature>
<dbReference type="Proteomes" id="UP000799302">
    <property type="component" value="Unassembled WGS sequence"/>
</dbReference>
<evidence type="ECO:0000313" key="8">
    <source>
        <dbReference type="Proteomes" id="UP000799302"/>
    </source>
</evidence>
<feature type="compositionally biased region" description="Acidic residues" evidence="6">
    <location>
        <begin position="1932"/>
        <end position="1977"/>
    </location>
</feature>
<feature type="compositionally biased region" description="Basic and acidic residues" evidence="6">
    <location>
        <begin position="1876"/>
        <end position="1888"/>
    </location>
</feature>
<dbReference type="GO" id="GO:0000417">
    <property type="term" value="C:HIR complex"/>
    <property type="evidence" value="ECO:0007669"/>
    <property type="project" value="TreeGrafter"/>
</dbReference>
<proteinExistence type="inferred from homology"/>
<evidence type="ECO:0000256" key="2">
    <source>
        <dbReference type="ARBA" id="ARBA00004123"/>
    </source>
</evidence>
<evidence type="ECO:0000313" key="7">
    <source>
        <dbReference type="EMBL" id="KAF2672690.1"/>
    </source>
</evidence>
<feature type="compositionally biased region" description="Basic and acidic residues" evidence="6">
    <location>
        <begin position="1978"/>
        <end position="1988"/>
    </location>
</feature>
<dbReference type="InterPro" id="IPR033053">
    <property type="entry name" value="Hir3/CABIN1"/>
</dbReference>
<evidence type="ECO:0000256" key="1">
    <source>
        <dbReference type="ARBA" id="ARBA00002687"/>
    </source>
</evidence>
<comment type="function">
    <text evidence="1">Has a role in a nucleosome assembly pathway that is required for the integrity of heterochromatin and proper chromosome segregation.</text>
</comment>
<accession>A0A6A6ULN1</accession>
<reference evidence="7" key="1">
    <citation type="journal article" date="2020" name="Stud. Mycol.">
        <title>101 Dothideomycetes genomes: a test case for predicting lifestyles and emergence of pathogens.</title>
        <authorList>
            <person name="Haridas S."/>
            <person name="Albert R."/>
            <person name="Binder M."/>
            <person name="Bloem J."/>
            <person name="Labutti K."/>
            <person name="Salamov A."/>
            <person name="Andreopoulos B."/>
            <person name="Baker S."/>
            <person name="Barry K."/>
            <person name="Bills G."/>
            <person name="Bluhm B."/>
            <person name="Cannon C."/>
            <person name="Castanera R."/>
            <person name="Culley D."/>
            <person name="Daum C."/>
            <person name="Ezra D."/>
            <person name="Gonzalez J."/>
            <person name="Henrissat B."/>
            <person name="Kuo A."/>
            <person name="Liang C."/>
            <person name="Lipzen A."/>
            <person name="Lutzoni F."/>
            <person name="Magnuson J."/>
            <person name="Mondo S."/>
            <person name="Nolan M."/>
            <person name="Ohm R."/>
            <person name="Pangilinan J."/>
            <person name="Park H.-J."/>
            <person name="Ramirez L."/>
            <person name="Alfaro M."/>
            <person name="Sun H."/>
            <person name="Tritt A."/>
            <person name="Yoshinaga Y."/>
            <person name="Zwiers L.-H."/>
            <person name="Turgeon B."/>
            <person name="Goodwin S."/>
            <person name="Spatafora J."/>
            <person name="Crous P."/>
            <person name="Grigoriev I."/>
        </authorList>
    </citation>
    <scope>NUCLEOTIDE SEQUENCE</scope>
    <source>
        <strain evidence="7">CBS 115976</strain>
    </source>
</reference>
<dbReference type="GO" id="GO:0005634">
    <property type="term" value="C:nucleus"/>
    <property type="evidence" value="ECO:0007669"/>
    <property type="project" value="UniProtKB-SubCell"/>
</dbReference>
<name>A0A6A6ULN1_9PEZI</name>
<sequence>MATFRAHNIDYESDASEVEDTTELQIEEAHKLYQTALKFHSEGPPSFEKAQKAYQELFESDIFKYAESLSEFRRWETLPEYDELLLQSFDPTAQTTIVAGDSAPNTLPQILHLAYKNHGQFILDVLCHRIRETVAAGDVDGARPDENVQIVNAPLNHFAEALDKDDSDVDLWRRTAQVARWAGSVRIARFALEAVLDGEIEALEVLRDTPGIDQMLAQHQIRKLATELEDDLSMLSAPLNSTRKTALSAALRKLINSYPDLHEKSFELSGLSLTGNTGKAPVQYVIMAATRDWLGIGNIISQQLMLEESGVVDTGPGFGVGFKLPPSEVTAGAEDIQMAIEGASLGDEATLTSETVAESPTQIEDNPAEQAPEAMEIEQPDTQPTEPPIADTLSKDSQPIDPQSSNTGAAPAEEQSVAMSRKRSTDSAGLPEVAEGGRSRSKRTRTRWTTSGERIDTTQVETVKDNVANEQLEQFTYADNIMDETIRPILSRLNIQGLIAPNVIGNIVKEEESSAQNEEPLRLAIKDLFEALKLCEPRTVESLQTDSFSEQSVGVASRQAGLNVFLGHETLTGSDRGSRPILPPGLGLQSWVDKVNKKWCINKDAAWSWLSALLRPTPLASNTQPASLYAAFVWPDGLKEVVRRIAAQADSYIFTQAQASISAIESRLLKNTSNGERFNLTPNEIADAEMIQSLFEIHVDIHANLKAAGYAANPGPRLAQRKCLESWSMLANVAIQLARGRREVDDLSDLDIRHIWAHAHFVVLDENTPQEFILVCIKDLRKLMRSFDGRIVHLPNNETMPEISIEAVEATLRRMNMKDFFLKIFSDDQDDEESAVVVIEGLEPLLNAAESLVDKGKAAKSKPTFHTTSEQDNLDDQMELERMATNPTDIEEVAQFIATSSLTLRLALWRRLRDAYTAVPYKPMVVYCDFKTIELLINELMSEDYSNLGSSQRTNNLLRWLRLIDDLIARTLALRADNPDFLECIDADQVKRSMSSLASLCSLLHSSRLLDDQVSVGSLQTPGPSNRGHAVFANLSARMNDMNLRAWTLQYLLLKDAIEQYSEMFPAPSEDRLSFLRAIHFSTGTRGVCNSANKLLLKLEKDELLELSDLPDASLELCQVLYDLYGLKCFQHALDMVDHECIDLETLSRKEALKILGFMLVQADKYSIKDLPKTDLKVAIDRVQEALGKPRPSESAVMNKKICSGFIKGPVNPLNLYNGFKGNLSLPSKAMTAAENPVAATGWYFLLGNISLNKFRSQKRLTAGSTEDLDAAAAYFLEDLQYSTEQWQTWYRLGQTYDTHVEECVSWSAEKINGQTNEINAYQRHAINCYAMAVSCVVRHGIGEESTKVAETVSQLFSDFGTRIYASTRDPFSMRAFLVRENEEKFYNRVWPAGGAPPLMYRAPAFTTMKLFGAWRYCASLYREAIKRRPDKWMNYFMLGKCLWKMFTAPDEMSGKHKPTVTSITDTFVRAIEALPSTGSRKQDPVIEPHYKLVSIVHKLVNRGALDVEAGSTVLSATNYADKVAPPANMDGWEGYILAILKNLRNADKAGWHHRMTVRASHIIYEGSGKDLLGAMGAQHELTQQTFTKTMALQVWKPEHERPGRHFVYTTRYVRFFIELLEKTGDRANYELLVRRLRKKVNDYCEHKELWLEVGTKYLKMLRHAAEVPVGYEDIIFKTINHEEFLQRATALDDWCAKTPSNNTLDLLREVVELKKLNASYMKGAPIDDLMADIYAQLYQTVALTLSIGAGSSVKAEADDATGIAEPSSKSSGRAKGVGRRELTKRAEAAGTMAAPLSARATDKETPMDRSLLMVRRPRNGSEHESGPDGASGGGDGISAKASVMDDADDESELSDIEEPEDIEDIKDSLNSPLRKALEAEQAAREQEEHEDEEEEEEGDEEQGNEGQFDGEEGDGEEMEEEHDGEDHGEHNEEEDHNEQEEDHEEEEEEDADEQEEDQAEGDIGDDEDIVMEDAEDKAEAEAEQSEH</sequence>
<evidence type="ECO:0000256" key="5">
    <source>
        <dbReference type="ARBA" id="ARBA00023242"/>
    </source>
</evidence>
<evidence type="ECO:0000256" key="6">
    <source>
        <dbReference type="SAM" id="MobiDB-lite"/>
    </source>
</evidence>
<gene>
    <name evidence="7" type="ORF">BT63DRAFT_382587</name>
</gene>
<feature type="compositionally biased region" description="Basic and acidic residues" evidence="6">
    <location>
        <begin position="1779"/>
        <end position="1788"/>
    </location>
</feature>
<feature type="compositionally biased region" description="Acidic residues" evidence="6">
    <location>
        <begin position="1846"/>
        <end position="1865"/>
    </location>
</feature>